<dbReference type="PROSITE" id="PS50125">
    <property type="entry name" value="GUANYLATE_CYCLASE_2"/>
    <property type="match status" value="1"/>
</dbReference>
<dbReference type="InterPro" id="IPR028082">
    <property type="entry name" value="Peripla_BP_I"/>
</dbReference>
<dbReference type="InParanoid" id="A0A6P8J4B6"/>
<comment type="catalytic activity">
    <reaction evidence="11">
        <text>GTP = 3',5'-cyclic GMP + diphosphate</text>
        <dbReference type="Rhea" id="RHEA:13665"/>
        <dbReference type="ChEBI" id="CHEBI:33019"/>
        <dbReference type="ChEBI" id="CHEBI:37565"/>
        <dbReference type="ChEBI" id="CHEBI:57746"/>
        <dbReference type="EC" id="4.6.1.2"/>
    </reaction>
</comment>
<keyword evidence="7" id="KW-0472">Membrane</keyword>
<dbReference type="Pfam" id="PF00211">
    <property type="entry name" value="Guanylate_cyc"/>
    <property type="match status" value="1"/>
</dbReference>
<keyword evidence="9 11" id="KW-0141">cGMP biosynthesis</keyword>
<proteinExistence type="inferred from homology"/>
<dbReference type="GeneID" id="116306448"/>
<evidence type="ECO:0000259" key="14">
    <source>
        <dbReference type="PROSITE" id="PS50011"/>
    </source>
</evidence>
<evidence type="ECO:0000313" key="16">
    <source>
        <dbReference type="Proteomes" id="UP000515163"/>
    </source>
</evidence>
<dbReference type="Pfam" id="PF01094">
    <property type="entry name" value="ANF_receptor"/>
    <property type="match status" value="1"/>
</dbReference>
<dbReference type="GO" id="GO:0001653">
    <property type="term" value="F:peptide receptor activity"/>
    <property type="evidence" value="ECO:0007669"/>
    <property type="project" value="TreeGrafter"/>
</dbReference>
<dbReference type="SUPFAM" id="SSF53822">
    <property type="entry name" value="Periplasmic binding protein-like I"/>
    <property type="match status" value="1"/>
</dbReference>
<evidence type="ECO:0000256" key="3">
    <source>
        <dbReference type="ARBA" id="ARBA00022692"/>
    </source>
</evidence>
<dbReference type="InterPro" id="IPR011009">
    <property type="entry name" value="Kinase-like_dom_sf"/>
</dbReference>
<evidence type="ECO:0000259" key="15">
    <source>
        <dbReference type="PROSITE" id="PS50125"/>
    </source>
</evidence>
<comment type="similarity">
    <text evidence="10">Belongs to the adenylyl cyclase class-4/guanylyl cyclase family.</text>
</comment>
<dbReference type="InterPro" id="IPR001054">
    <property type="entry name" value="A/G_cyclase"/>
</dbReference>
<dbReference type="PROSITE" id="PS00452">
    <property type="entry name" value="GUANYLATE_CYCLASE_1"/>
    <property type="match status" value="1"/>
</dbReference>
<evidence type="ECO:0000256" key="12">
    <source>
        <dbReference type="SAM" id="Coils"/>
    </source>
</evidence>
<evidence type="ECO:0000313" key="17">
    <source>
        <dbReference type="RefSeq" id="XP_031572375.1"/>
    </source>
</evidence>
<dbReference type="GO" id="GO:0004016">
    <property type="term" value="F:adenylate cyclase activity"/>
    <property type="evidence" value="ECO:0007669"/>
    <property type="project" value="TreeGrafter"/>
</dbReference>
<dbReference type="InterPro" id="IPR000719">
    <property type="entry name" value="Prot_kinase_dom"/>
</dbReference>
<evidence type="ECO:0000256" key="4">
    <source>
        <dbReference type="ARBA" id="ARBA00022729"/>
    </source>
</evidence>
<evidence type="ECO:0000256" key="5">
    <source>
        <dbReference type="ARBA" id="ARBA00022741"/>
    </source>
</evidence>
<dbReference type="GO" id="GO:0005886">
    <property type="term" value="C:plasma membrane"/>
    <property type="evidence" value="ECO:0007669"/>
    <property type="project" value="TreeGrafter"/>
</dbReference>
<keyword evidence="16" id="KW-1185">Reference proteome</keyword>
<sequence>MAFHYILYFSTVLAIFFVTSKVTSQDEKEIKIGVLLPMVGYWPIGTRTAASVPLAVHDIMQNKSILPGYNISYQIHDSGCNKEKGIRGMVNYQEMDVIIGPACSTAMEPVALLAKIWDKPIITYAASARKFLDKEVFSTTSTVTAYGRRNTYHTTSFVAGLMRAFNWTVCGILSSSEIEWKTLATEIRDAITPAVEIPIFENFYKNLKKETLLTKAKERVRVILLLCYVNDVAEFMYAAKKLGMTDGSYAFVTIDLNTDVFYSNNNWTGNEGPGTQYDQGLDGILDLSVKRPVLTRDFLGRYHGMKSSLPSHIQSQLIDNPSWYAAFLYDALWLAGLALNATISEGFGVKNTSTAVKHLFNLNFPGESGQVVMVNGTRVPSFVVGNFRHGLYVPIINHSIFLTKEDLTSRRLLFDSNIVWPGGTTNIPKSTPGCGFDGELCKENASSHDEHYTLTISLTVFGCCLLLVLILYIRKRQMDKESMFKTWLLNYTDLTPCYDEQDEVGGQKSHIHINQFSTSQTPTLLLRDSDKISTGHPLQPIFTAALYQGKKVYVKRLHHDVLNITRLIKNEIRQACELRHVNINPYLGVCVEPLDLCIVSEYCTKGRLKDILLDEYLKLDWNFKMSFSTDIARGMEELHKSNIGYHGNLKSTNIVVDGYWICKIADFGLRAFKSGNRGTLVKEDTLFSDMLWTAPEQLRNTVDTGHAQSGDVYSYGIILQEIVLREKPYSTSLLGPKEIIHHVKKGLKPHCRPNIPPDSAPGTFRELMTMCWDETPERRPTFSGVLKILKKINKGKATNIVDNMLSMMEKYTNNLESLVKERTRQLETEKAKTDELLYKMMPRSVADQLKTGLQMKAESYEHVTVFFSEILGFAEIAEQSSPIELINLLNDLYSLYDTVISRYHVFKVETMCDSYLVVSGLPERNGKRHAAEIASMALHLLFYFKDFKIQHLTDQSLEFKMGIHTGPCVAGIVGLKTPRYDIFGETVNVAKQLEATGLPQHIHMSEKCKSFLEEIGGFTYEARHNILVKGLGETTTYVLSGKSLK</sequence>
<dbReference type="SUPFAM" id="SSF55073">
    <property type="entry name" value="Nucleotide cyclase"/>
    <property type="match status" value="1"/>
</dbReference>
<dbReference type="FunFam" id="3.30.70.1230:FF:000030">
    <property type="entry name" value="Si:ch211-215j19.12"/>
    <property type="match status" value="1"/>
</dbReference>
<dbReference type="InterPro" id="IPR001245">
    <property type="entry name" value="Ser-Thr/Tyr_kinase_cat_dom"/>
</dbReference>
<evidence type="ECO:0000256" key="2">
    <source>
        <dbReference type="ARBA" id="ARBA00012202"/>
    </source>
</evidence>
<dbReference type="OrthoDB" id="60033at2759"/>
<evidence type="ECO:0000256" key="9">
    <source>
        <dbReference type="ARBA" id="ARBA00023293"/>
    </source>
</evidence>
<evidence type="ECO:0000256" key="11">
    <source>
        <dbReference type="RuleBase" id="RU003431"/>
    </source>
</evidence>
<organism evidence="16 17">
    <name type="scientific">Actinia tenebrosa</name>
    <name type="common">Australian red waratah sea anemone</name>
    <dbReference type="NCBI Taxonomy" id="6105"/>
    <lineage>
        <taxon>Eukaryota</taxon>
        <taxon>Metazoa</taxon>
        <taxon>Cnidaria</taxon>
        <taxon>Anthozoa</taxon>
        <taxon>Hexacorallia</taxon>
        <taxon>Actiniaria</taxon>
        <taxon>Actiniidae</taxon>
        <taxon>Actinia</taxon>
    </lineage>
</organism>
<dbReference type="InterPro" id="IPR001828">
    <property type="entry name" value="ANF_lig-bd_rcpt"/>
</dbReference>
<keyword evidence="8 10" id="KW-0456">Lyase</keyword>
<keyword evidence="3" id="KW-0812">Transmembrane</keyword>
<dbReference type="InterPro" id="IPR011645">
    <property type="entry name" value="HNOB_dom_associated"/>
</dbReference>
<dbReference type="RefSeq" id="XP_031572375.1">
    <property type="nucleotide sequence ID" value="XM_031716515.1"/>
</dbReference>
<protein>
    <recommendedName>
        <fullName evidence="2 11">Guanylate cyclase</fullName>
        <ecNumber evidence="2 11">4.6.1.2</ecNumber>
    </recommendedName>
</protein>
<dbReference type="KEGG" id="aten:116306448"/>
<dbReference type="PRINTS" id="PR01177">
    <property type="entry name" value="GABAB1RECPTR"/>
</dbReference>
<dbReference type="PROSITE" id="PS50011">
    <property type="entry name" value="PROTEIN_KINASE_DOM"/>
    <property type="match status" value="1"/>
</dbReference>
<comment type="subcellular location">
    <subcellularLocation>
        <location evidence="1">Membrane</location>
        <topology evidence="1">Single-pass type I membrane protein</topology>
    </subcellularLocation>
</comment>
<dbReference type="Gene3D" id="3.40.50.2300">
    <property type="match status" value="2"/>
</dbReference>
<feature type="coiled-coil region" evidence="12">
    <location>
        <begin position="801"/>
        <end position="828"/>
    </location>
</feature>
<feature type="domain" description="Guanylate cyclase" evidence="15">
    <location>
        <begin position="864"/>
        <end position="994"/>
    </location>
</feature>
<feature type="chain" id="PRO_5027739631" description="Guanylate cyclase" evidence="13">
    <location>
        <begin position="25"/>
        <end position="1045"/>
    </location>
</feature>
<keyword evidence="5" id="KW-0547">Nucleotide-binding</keyword>
<name>A0A6P8J4B6_ACTTE</name>
<dbReference type="GO" id="GO:0005524">
    <property type="term" value="F:ATP binding"/>
    <property type="evidence" value="ECO:0007669"/>
    <property type="project" value="InterPro"/>
</dbReference>
<dbReference type="InterPro" id="IPR050401">
    <property type="entry name" value="Cyclic_nucleotide_synthase"/>
</dbReference>
<dbReference type="InterPro" id="IPR029787">
    <property type="entry name" value="Nucleotide_cyclase"/>
</dbReference>
<gene>
    <name evidence="17" type="primary">LOC116306448</name>
</gene>
<feature type="domain" description="Protein kinase" evidence="14">
    <location>
        <begin position="526"/>
        <end position="792"/>
    </location>
</feature>
<dbReference type="Gene3D" id="3.30.70.1230">
    <property type="entry name" value="Nucleotide cyclase"/>
    <property type="match status" value="1"/>
</dbReference>
<dbReference type="Pfam" id="PF07701">
    <property type="entry name" value="HNOBA"/>
    <property type="match status" value="1"/>
</dbReference>
<evidence type="ECO:0000256" key="8">
    <source>
        <dbReference type="ARBA" id="ARBA00023239"/>
    </source>
</evidence>
<keyword evidence="12" id="KW-0175">Coiled coil</keyword>
<dbReference type="CDD" id="cd06352">
    <property type="entry name" value="PBP1_NPR_GC-like"/>
    <property type="match status" value="1"/>
</dbReference>
<evidence type="ECO:0000256" key="6">
    <source>
        <dbReference type="ARBA" id="ARBA00022989"/>
    </source>
</evidence>
<keyword evidence="4 13" id="KW-0732">Signal</keyword>
<dbReference type="Gene3D" id="1.10.510.10">
    <property type="entry name" value="Transferase(Phosphotransferase) domain 1"/>
    <property type="match status" value="1"/>
</dbReference>
<dbReference type="GO" id="GO:0004383">
    <property type="term" value="F:guanylate cyclase activity"/>
    <property type="evidence" value="ECO:0007669"/>
    <property type="project" value="UniProtKB-EC"/>
</dbReference>
<reference evidence="17" key="1">
    <citation type="submission" date="2025-08" db="UniProtKB">
        <authorList>
            <consortium name="RefSeq"/>
        </authorList>
    </citation>
    <scope>IDENTIFICATION</scope>
    <source>
        <tissue evidence="17">Tentacle</tissue>
    </source>
</reference>
<dbReference type="GO" id="GO:0007168">
    <property type="term" value="P:receptor guanylyl cyclase signaling pathway"/>
    <property type="evidence" value="ECO:0007669"/>
    <property type="project" value="TreeGrafter"/>
</dbReference>
<feature type="signal peptide" evidence="13">
    <location>
        <begin position="1"/>
        <end position="24"/>
    </location>
</feature>
<accession>A0A6P8J4B6</accession>
<evidence type="ECO:0000256" key="7">
    <source>
        <dbReference type="ARBA" id="ARBA00023136"/>
    </source>
</evidence>
<dbReference type="SUPFAM" id="SSF56112">
    <property type="entry name" value="Protein kinase-like (PK-like)"/>
    <property type="match status" value="1"/>
</dbReference>
<dbReference type="CDD" id="cd07302">
    <property type="entry name" value="CHD"/>
    <property type="match status" value="1"/>
</dbReference>
<evidence type="ECO:0000256" key="1">
    <source>
        <dbReference type="ARBA" id="ARBA00004479"/>
    </source>
</evidence>
<dbReference type="PANTHER" id="PTHR11920:SF335">
    <property type="entry name" value="GUANYLATE CYCLASE"/>
    <property type="match status" value="1"/>
</dbReference>
<dbReference type="Pfam" id="PF07714">
    <property type="entry name" value="PK_Tyr_Ser-Thr"/>
    <property type="match status" value="1"/>
</dbReference>
<evidence type="ECO:0000256" key="13">
    <source>
        <dbReference type="SAM" id="SignalP"/>
    </source>
</evidence>
<evidence type="ECO:0000256" key="10">
    <source>
        <dbReference type="RuleBase" id="RU000405"/>
    </source>
</evidence>
<dbReference type="EC" id="4.6.1.2" evidence="2 11"/>
<keyword evidence="6" id="KW-1133">Transmembrane helix</keyword>
<dbReference type="GO" id="GO:0004672">
    <property type="term" value="F:protein kinase activity"/>
    <property type="evidence" value="ECO:0007669"/>
    <property type="project" value="InterPro"/>
</dbReference>
<dbReference type="Proteomes" id="UP000515163">
    <property type="component" value="Unplaced"/>
</dbReference>
<dbReference type="InterPro" id="IPR018297">
    <property type="entry name" value="A/G_cyclase_CS"/>
</dbReference>
<dbReference type="SMART" id="SM00044">
    <property type="entry name" value="CYCc"/>
    <property type="match status" value="1"/>
</dbReference>
<dbReference type="GO" id="GO:0035556">
    <property type="term" value="P:intracellular signal transduction"/>
    <property type="evidence" value="ECO:0007669"/>
    <property type="project" value="InterPro"/>
</dbReference>
<dbReference type="AlphaFoldDB" id="A0A6P8J4B6"/>
<dbReference type="PANTHER" id="PTHR11920">
    <property type="entry name" value="GUANYLYL CYCLASE"/>
    <property type="match status" value="1"/>
</dbReference>